<dbReference type="STRING" id="225359.A0A2S4PV03"/>
<reference evidence="1 2" key="1">
    <citation type="submission" date="2017-10" db="EMBL/GenBank/DDBJ databases">
        <title>Development of genomic resources for the powdery mildew, Erysiphe pulchra.</title>
        <authorList>
            <person name="Wadl P.A."/>
            <person name="Mack B.M."/>
            <person name="Moore G."/>
            <person name="Beltz S.B."/>
        </authorList>
    </citation>
    <scope>NUCLEOTIDE SEQUENCE [LARGE SCALE GENOMIC DNA]</scope>
    <source>
        <strain evidence="1">Cflorida</strain>
    </source>
</reference>
<evidence type="ECO:0000313" key="2">
    <source>
        <dbReference type="Proteomes" id="UP000237438"/>
    </source>
</evidence>
<comment type="caution">
    <text evidence="1">The sequence shown here is derived from an EMBL/GenBank/DDBJ whole genome shotgun (WGS) entry which is preliminary data.</text>
</comment>
<name>A0A2S4PV03_9PEZI</name>
<accession>A0A2S4PV03</accession>
<evidence type="ECO:0008006" key="3">
    <source>
        <dbReference type="Google" id="ProtNLM"/>
    </source>
</evidence>
<dbReference type="PANTHER" id="PTHR33481:SF1">
    <property type="entry name" value="ENDONUCLEASE_EXONUCLEASE_PHOSPHATASE DOMAIN-CONTAINING PROTEIN-RELATED"/>
    <property type="match status" value="1"/>
</dbReference>
<organism evidence="1 2">
    <name type="scientific">Erysiphe pulchra</name>
    <dbReference type="NCBI Taxonomy" id="225359"/>
    <lineage>
        <taxon>Eukaryota</taxon>
        <taxon>Fungi</taxon>
        <taxon>Dikarya</taxon>
        <taxon>Ascomycota</taxon>
        <taxon>Pezizomycotina</taxon>
        <taxon>Leotiomycetes</taxon>
        <taxon>Erysiphales</taxon>
        <taxon>Erysiphaceae</taxon>
        <taxon>Erysiphe</taxon>
    </lineage>
</organism>
<gene>
    <name evidence="1" type="ORF">EPUL_004035</name>
</gene>
<keyword evidence="2" id="KW-1185">Reference proteome</keyword>
<dbReference type="AlphaFoldDB" id="A0A2S4PV03"/>
<dbReference type="Proteomes" id="UP000237438">
    <property type="component" value="Unassembled WGS sequence"/>
</dbReference>
<sequence>MGIPTHNRGGTTDLTFCLDERARCEIRPDLHTTSDHETLAAKLRYKDLNNELFLRLLGNNQYPPEISSRTDLEIEASTIIKTIHTALVSACPKKGSLNYGTPWWNEDCRLTVRAYRRARRDGQAIPEKFNFKNGVRKSLSQAYKIVKWYNAAPRYLTPSLRHEVGSETVSGSYAKAQLLHQTLLSRQYDLEDIPLDTPAVPKRSISLETISIKEAFKATCQASTTSPGEDELTTTCLRLAWPILGDHITNFFNKCIELGIHPSAFKRAIAIILPKSGRRDRSISKSYEPISLLSCLGKGLERLVARRLSYWALQLQVLARDQCCTTSHRSASDRTTVLLCDNAKRGKK</sequence>
<evidence type="ECO:0000313" key="1">
    <source>
        <dbReference type="EMBL" id="POS85862.1"/>
    </source>
</evidence>
<dbReference type="EMBL" id="PEDP01000475">
    <property type="protein sequence ID" value="POS85862.1"/>
    <property type="molecule type" value="Genomic_DNA"/>
</dbReference>
<dbReference type="PANTHER" id="PTHR33481">
    <property type="entry name" value="REVERSE TRANSCRIPTASE"/>
    <property type="match status" value="1"/>
</dbReference>
<proteinExistence type="predicted"/>
<dbReference type="OrthoDB" id="5152453at2759"/>
<protein>
    <recommendedName>
        <fullName evidence="3">Reverse transcriptase domain-containing protein</fullName>
    </recommendedName>
</protein>